<dbReference type="Pfam" id="PF00239">
    <property type="entry name" value="Resolvase"/>
    <property type="match status" value="1"/>
</dbReference>
<dbReference type="InterPro" id="IPR050639">
    <property type="entry name" value="SSR_resolvase"/>
</dbReference>
<reference evidence="4 5" key="1">
    <citation type="submission" date="2016-11" db="EMBL/GenBank/DDBJ databases">
        <authorList>
            <person name="Jaros S."/>
            <person name="Januszkiewicz K."/>
            <person name="Wedrychowicz H."/>
        </authorList>
    </citation>
    <scope>NUCLEOTIDE SEQUENCE [LARGE SCALE GENOMIC DNA]</scope>
    <source>
        <strain evidence="4 5">DSM 14501</strain>
    </source>
</reference>
<dbReference type="InterPro" id="IPR011109">
    <property type="entry name" value="DNA_bind_recombinase_dom"/>
</dbReference>
<dbReference type="SMART" id="SM00857">
    <property type="entry name" value="Resolvase"/>
    <property type="match status" value="1"/>
</dbReference>
<dbReference type="InterPro" id="IPR006119">
    <property type="entry name" value="Resolv_N"/>
</dbReference>
<evidence type="ECO:0000313" key="5">
    <source>
        <dbReference type="Proteomes" id="UP000184082"/>
    </source>
</evidence>
<dbReference type="AlphaFoldDB" id="A0A1M6RFB4"/>
<protein>
    <submittedName>
        <fullName evidence="4">Site-specific DNA recombinase</fullName>
    </submittedName>
</protein>
<dbReference type="InterPro" id="IPR036162">
    <property type="entry name" value="Resolvase-like_N_sf"/>
</dbReference>
<dbReference type="GO" id="GO:0003677">
    <property type="term" value="F:DNA binding"/>
    <property type="evidence" value="ECO:0007669"/>
    <property type="project" value="InterPro"/>
</dbReference>
<dbReference type="STRING" id="1121266.SAMN02745883_01771"/>
<dbReference type="InterPro" id="IPR038109">
    <property type="entry name" value="DNA_bind_recomb_sf"/>
</dbReference>
<dbReference type="CDD" id="cd00338">
    <property type="entry name" value="Ser_Recombinase"/>
    <property type="match status" value="1"/>
</dbReference>
<dbReference type="PROSITE" id="PS51737">
    <property type="entry name" value="RECOMBINASE_DNA_BIND"/>
    <property type="match status" value="1"/>
</dbReference>
<dbReference type="GO" id="GO:0000150">
    <property type="term" value="F:DNA strand exchange activity"/>
    <property type="evidence" value="ECO:0007669"/>
    <property type="project" value="InterPro"/>
</dbReference>
<evidence type="ECO:0000256" key="1">
    <source>
        <dbReference type="SAM" id="MobiDB-lite"/>
    </source>
</evidence>
<evidence type="ECO:0000259" key="2">
    <source>
        <dbReference type="PROSITE" id="PS51736"/>
    </source>
</evidence>
<dbReference type="Pfam" id="PF13408">
    <property type="entry name" value="Zn_ribbon_recom"/>
    <property type="match status" value="1"/>
</dbReference>
<feature type="domain" description="Recombinase" evidence="3">
    <location>
        <begin position="182"/>
        <end position="308"/>
    </location>
</feature>
<keyword evidence="5" id="KW-1185">Reference proteome</keyword>
<dbReference type="PROSITE" id="PS51736">
    <property type="entry name" value="RECOMBINASES_3"/>
    <property type="match status" value="1"/>
</dbReference>
<name>A0A1M6RFB4_9FIRM</name>
<feature type="region of interest" description="Disordered" evidence="1">
    <location>
        <begin position="460"/>
        <end position="481"/>
    </location>
</feature>
<dbReference type="SUPFAM" id="SSF53041">
    <property type="entry name" value="Resolvase-like"/>
    <property type="match status" value="1"/>
</dbReference>
<evidence type="ECO:0000259" key="3">
    <source>
        <dbReference type="PROSITE" id="PS51737"/>
    </source>
</evidence>
<accession>A0A1M6RFB4</accession>
<feature type="domain" description="Resolvase/invertase-type recombinase catalytic" evidence="2">
    <location>
        <begin position="25"/>
        <end position="173"/>
    </location>
</feature>
<dbReference type="Proteomes" id="UP000184082">
    <property type="component" value="Unassembled WGS sequence"/>
</dbReference>
<organism evidence="4 5">
    <name type="scientific">Caminicella sporogenes DSM 14501</name>
    <dbReference type="NCBI Taxonomy" id="1121266"/>
    <lineage>
        <taxon>Bacteria</taxon>
        <taxon>Bacillati</taxon>
        <taxon>Bacillota</taxon>
        <taxon>Clostridia</taxon>
        <taxon>Peptostreptococcales</taxon>
        <taxon>Caminicellaceae</taxon>
        <taxon>Caminicella</taxon>
    </lineage>
</organism>
<dbReference type="PANTHER" id="PTHR30461:SF23">
    <property type="entry name" value="DNA RECOMBINASE-RELATED"/>
    <property type="match status" value="1"/>
</dbReference>
<dbReference type="RefSeq" id="WP_094756826.1">
    <property type="nucleotide sequence ID" value="NZ_FRAJ01000014.1"/>
</dbReference>
<evidence type="ECO:0000313" key="4">
    <source>
        <dbReference type="EMBL" id="SHK31068.1"/>
    </source>
</evidence>
<dbReference type="PANTHER" id="PTHR30461">
    <property type="entry name" value="DNA-INVERTASE FROM LAMBDOID PROPHAGE"/>
    <property type="match status" value="1"/>
</dbReference>
<gene>
    <name evidence="4" type="ORF">SAMN02745883_01771</name>
</gene>
<dbReference type="Gene3D" id="3.90.1750.20">
    <property type="entry name" value="Putative Large Serine Recombinase, Chain B, Domain 2"/>
    <property type="match status" value="1"/>
</dbReference>
<dbReference type="EMBL" id="FRAJ01000014">
    <property type="protein sequence ID" value="SHK31068.1"/>
    <property type="molecule type" value="Genomic_DNA"/>
</dbReference>
<dbReference type="Pfam" id="PF07508">
    <property type="entry name" value="Recombinase"/>
    <property type="match status" value="1"/>
</dbReference>
<proteinExistence type="predicted"/>
<dbReference type="InterPro" id="IPR025827">
    <property type="entry name" value="Zn_ribbon_recom_dom"/>
</dbReference>
<dbReference type="Gene3D" id="3.40.50.1390">
    <property type="entry name" value="Resolvase, N-terminal catalytic domain"/>
    <property type="match status" value="1"/>
</dbReference>
<sequence>MKKIRTIPAKSHKGNDTLNKETKLKVCAYCRVSTGSSKQAESFETQISYYERYIKNNPKWEFVGIYADKGISGTTAARRTEFNRMIKDCEKGNIDLIITKSISRFAKNTADCLEVVRFLRSLNVGVYFERENINTLGAESELILSVLNSIAQDESRNMSENIKWAIQKRFKEGKVNVATKRFLGYDLNDEGELVINPQEAEIVRRIYREYLDGKSMNEIKNGLDRDGIKTITGKEKWQENTIKVILSNEKYYGDALLQKTVTLDYLTHKRKRNDGESPKYLVKNHHEPIISKEEFDRVQEIMADRAAKYGNIPEVRHKYNKRYAFSGKIICGNCTGVFKRRTWNSKSPSRQIVWQCSTYIKEGKDACSMKAVDDMTLKAVFVRAFNRFYANREQFLSIFMKNVEKGFENKNTENSEVQRQIQNIAEDIKKLIRLQIEGKISTEDYEKNYMELKKQLDKLKKTQSDNSAYKKKQPRVTALNE</sequence>